<keyword evidence="5" id="KW-1185">Reference proteome</keyword>
<dbReference type="GO" id="GO:0009736">
    <property type="term" value="P:cytokinin-activated signaling pathway"/>
    <property type="evidence" value="ECO:0007669"/>
    <property type="project" value="InterPro"/>
</dbReference>
<sequence length="80" mass="9308">MINLVQRIQYAKIKLDCIAKNYGSFVTREKKKKQKEKVSTTNQETTALKMLRENRNKYGLVITNVNMPDMNAFKLLERGA</sequence>
<keyword evidence="2" id="KW-0805">Transcription regulation</keyword>
<keyword evidence="3" id="KW-0804">Transcription</keyword>
<dbReference type="Proteomes" id="UP000322667">
    <property type="component" value="Chromosome A13"/>
</dbReference>
<evidence type="ECO:0000313" key="5">
    <source>
        <dbReference type="Proteomes" id="UP000322667"/>
    </source>
</evidence>
<dbReference type="PANTHER" id="PTHR43874:SF205">
    <property type="entry name" value="TWO-COMPONENT RESPONSE REGULATOR ORR23"/>
    <property type="match status" value="1"/>
</dbReference>
<dbReference type="Gene3D" id="3.40.50.2300">
    <property type="match status" value="1"/>
</dbReference>
<evidence type="ECO:0000256" key="1">
    <source>
        <dbReference type="ARBA" id="ARBA00023012"/>
    </source>
</evidence>
<dbReference type="SUPFAM" id="SSF52172">
    <property type="entry name" value="CheY-like"/>
    <property type="match status" value="1"/>
</dbReference>
<evidence type="ECO:0008006" key="6">
    <source>
        <dbReference type="Google" id="ProtNLM"/>
    </source>
</evidence>
<protein>
    <recommendedName>
        <fullName evidence="6">Response regulatory domain-containing protein</fullName>
    </recommendedName>
</protein>
<evidence type="ECO:0000256" key="2">
    <source>
        <dbReference type="ARBA" id="ARBA00023015"/>
    </source>
</evidence>
<organism evidence="4 5">
    <name type="scientific">Gossypium tomentosum</name>
    <name type="common">Hawaiian cotton</name>
    <name type="synonym">Gossypium sandvicense</name>
    <dbReference type="NCBI Taxonomy" id="34277"/>
    <lineage>
        <taxon>Eukaryota</taxon>
        <taxon>Viridiplantae</taxon>
        <taxon>Streptophyta</taxon>
        <taxon>Embryophyta</taxon>
        <taxon>Tracheophyta</taxon>
        <taxon>Spermatophyta</taxon>
        <taxon>Magnoliopsida</taxon>
        <taxon>eudicotyledons</taxon>
        <taxon>Gunneridae</taxon>
        <taxon>Pentapetalae</taxon>
        <taxon>rosids</taxon>
        <taxon>malvids</taxon>
        <taxon>Malvales</taxon>
        <taxon>Malvaceae</taxon>
        <taxon>Malvoideae</taxon>
        <taxon>Gossypium</taxon>
    </lineage>
</organism>
<dbReference type="PANTHER" id="PTHR43874">
    <property type="entry name" value="TWO-COMPONENT RESPONSE REGULATOR"/>
    <property type="match status" value="1"/>
</dbReference>
<evidence type="ECO:0000313" key="4">
    <source>
        <dbReference type="EMBL" id="TYH92282.1"/>
    </source>
</evidence>
<proteinExistence type="predicted"/>
<dbReference type="AlphaFoldDB" id="A0A5D2MMD8"/>
<keyword evidence="1" id="KW-0902">Two-component regulatory system</keyword>
<evidence type="ECO:0000256" key="3">
    <source>
        <dbReference type="ARBA" id="ARBA00023163"/>
    </source>
</evidence>
<dbReference type="InterPro" id="IPR045279">
    <property type="entry name" value="ARR-like"/>
</dbReference>
<accession>A0A5D2MMD8</accession>
<gene>
    <name evidence="4" type="ORF">ES332_A13G171600v1</name>
</gene>
<dbReference type="EMBL" id="CM017622">
    <property type="protein sequence ID" value="TYH92282.1"/>
    <property type="molecule type" value="Genomic_DNA"/>
</dbReference>
<dbReference type="GO" id="GO:0000160">
    <property type="term" value="P:phosphorelay signal transduction system"/>
    <property type="evidence" value="ECO:0007669"/>
    <property type="project" value="UniProtKB-KW"/>
</dbReference>
<dbReference type="InterPro" id="IPR011006">
    <property type="entry name" value="CheY-like_superfamily"/>
</dbReference>
<name>A0A5D2MMD8_GOSTO</name>
<reference evidence="4 5" key="1">
    <citation type="submission" date="2019-07" db="EMBL/GenBank/DDBJ databases">
        <title>WGS assembly of Gossypium tomentosum.</title>
        <authorList>
            <person name="Chen Z.J."/>
            <person name="Sreedasyam A."/>
            <person name="Ando A."/>
            <person name="Song Q."/>
            <person name="De L."/>
            <person name="Hulse-Kemp A."/>
            <person name="Ding M."/>
            <person name="Ye W."/>
            <person name="Kirkbride R."/>
            <person name="Jenkins J."/>
            <person name="Plott C."/>
            <person name="Lovell J."/>
            <person name="Lin Y.-M."/>
            <person name="Vaughn R."/>
            <person name="Liu B."/>
            <person name="Li W."/>
            <person name="Simpson S."/>
            <person name="Scheffler B."/>
            <person name="Saski C."/>
            <person name="Grover C."/>
            <person name="Hu G."/>
            <person name="Conover J."/>
            <person name="Carlson J."/>
            <person name="Shu S."/>
            <person name="Boston L."/>
            <person name="Williams M."/>
            <person name="Peterson D."/>
            <person name="Mcgee K."/>
            <person name="Jones D."/>
            <person name="Wendel J."/>
            <person name="Stelly D."/>
            <person name="Grimwood J."/>
            <person name="Schmutz J."/>
        </authorList>
    </citation>
    <scope>NUCLEOTIDE SEQUENCE [LARGE SCALE GENOMIC DNA]</scope>
    <source>
        <strain evidence="4">7179.01</strain>
    </source>
</reference>